<feature type="binding site" evidence="8">
    <location>
        <position position="199"/>
    </location>
    <ligand>
        <name>a purine D-ribonucleoside</name>
        <dbReference type="ChEBI" id="CHEBI:142355"/>
    </ligand>
</feature>
<evidence type="ECO:0000256" key="3">
    <source>
        <dbReference type="ARBA" id="ARBA00006751"/>
    </source>
</evidence>
<dbReference type="UniPathway" id="UPA00606"/>
<name>A0A6N2TLC9_9FIRM</name>
<keyword evidence="4 7" id="KW-0328">Glycosyltransferase</keyword>
<evidence type="ECO:0000256" key="5">
    <source>
        <dbReference type="ARBA" id="ARBA00022679"/>
    </source>
</evidence>
<evidence type="ECO:0000259" key="9">
    <source>
        <dbReference type="Pfam" id="PF01048"/>
    </source>
</evidence>
<evidence type="ECO:0000313" key="10">
    <source>
        <dbReference type="EMBL" id="VYT06405.1"/>
    </source>
</evidence>
<feature type="domain" description="Nucleoside phosphorylase" evidence="9">
    <location>
        <begin position="30"/>
        <end position="274"/>
    </location>
</feature>
<evidence type="ECO:0000256" key="7">
    <source>
        <dbReference type="PIRNR" id="PIRNR000477"/>
    </source>
</evidence>
<evidence type="ECO:0000256" key="1">
    <source>
        <dbReference type="ARBA" id="ARBA00002678"/>
    </source>
</evidence>
<dbReference type="InterPro" id="IPR035994">
    <property type="entry name" value="Nucleoside_phosphorylase_sf"/>
</dbReference>
<evidence type="ECO:0000256" key="8">
    <source>
        <dbReference type="PIRSR" id="PIRSR000477-2"/>
    </source>
</evidence>
<feature type="binding site" evidence="8">
    <location>
        <position position="241"/>
    </location>
    <ligand>
        <name>a purine D-ribonucleoside</name>
        <dbReference type="ChEBI" id="CHEBI:142355"/>
    </ligand>
</feature>
<dbReference type="GO" id="GO:0009116">
    <property type="term" value="P:nucleoside metabolic process"/>
    <property type="evidence" value="ECO:0007669"/>
    <property type="project" value="InterPro"/>
</dbReference>
<feature type="binding site" evidence="8">
    <location>
        <begin position="87"/>
        <end position="89"/>
    </location>
    <ligand>
        <name>phosphate</name>
        <dbReference type="ChEBI" id="CHEBI:43474"/>
    </ligand>
</feature>
<feature type="binding site" evidence="8">
    <location>
        <position position="218"/>
    </location>
    <ligand>
        <name>phosphate</name>
        <dbReference type="ChEBI" id="CHEBI:43474"/>
    </ligand>
</feature>
<dbReference type="NCBIfam" id="TIGR01697">
    <property type="entry name" value="PNPH-PUNA-XAPA"/>
    <property type="match status" value="1"/>
</dbReference>
<sequence>MQYENERYIKWVEDSAAYIRRTLGGFQPELAIVLGSGLGGLADRLQNPIPVEYADIPGFPRSTVAGHAGRFVAGYIGKKPVICMQGRFHYYEGYDLRTVTLPVRVLHALRVDSIILTNAAGGVNLSFVPGDLMVIDDHINLTGQSPLIGPNLEGWGQRFTDLSTAYDKEYRALAHQKAAELGFSLQSGVYTWMTGPTYETPAEIRMVRTLGGDAVGMSTVPEAMVARHMGMRVLGISCITNMAAGILDQPLSHEEVSETAGKVTEKFTALIEAVAQAI</sequence>
<dbReference type="NCBIfam" id="TIGR01700">
    <property type="entry name" value="PNPH"/>
    <property type="match status" value="1"/>
</dbReference>
<dbReference type="Gene3D" id="3.40.50.1580">
    <property type="entry name" value="Nucleoside phosphorylase domain"/>
    <property type="match status" value="1"/>
</dbReference>
<keyword evidence="5 7" id="KW-0808">Transferase</keyword>
<dbReference type="EC" id="2.4.2.1" evidence="7"/>
<comment type="similarity">
    <text evidence="3 7">Belongs to the PNP/MTAP phosphorylase family.</text>
</comment>
<feature type="binding site" evidence="8">
    <location>
        <position position="119"/>
    </location>
    <ligand>
        <name>phosphate</name>
        <dbReference type="ChEBI" id="CHEBI:43474"/>
    </ligand>
</feature>
<dbReference type="PIRSF" id="PIRSF000477">
    <property type="entry name" value="PurNPase"/>
    <property type="match status" value="1"/>
</dbReference>
<dbReference type="SUPFAM" id="SSF53167">
    <property type="entry name" value="Purine and uridine phosphorylases"/>
    <property type="match status" value="1"/>
</dbReference>
<dbReference type="CDD" id="cd09009">
    <property type="entry name" value="PNP-EcPNPII_like"/>
    <property type="match status" value="1"/>
</dbReference>
<dbReference type="InterPro" id="IPR011268">
    <property type="entry name" value="Purine_phosphorylase"/>
</dbReference>
<comment type="pathway">
    <text evidence="2 7">Purine metabolism; purine nucleoside salvage.</text>
</comment>
<dbReference type="Pfam" id="PF01048">
    <property type="entry name" value="PNP_UDP_1"/>
    <property type="match status" value="1"/>
</dbReference>
<feature type="binding site" evidence="8">
    <location>
        <position position="36"/>
    </location>
    <ligand>
        <name>phosphate</name>
        <dbReference type="ChEBI" id="CHEBI:43474"/>
    </ligand>
</feature>
<dbReference type="NCBIfam" id="NF006054">
    <property type="entry name" value="PRK08202.1"/>
    <property type="match status" value="1"/>
</dbReference>
<organism evidence="10">
    <name type="scientific">uncultured Anaerotruncus sp</name>
    <dbReference type="NCBI Taxonomy" id="905011"/>
    <lineage>
        <taxon>Bacteria</taxon>
        <taxon>Bacillati</taxon>
        <taxon>Bacillota</taxon>
        <taxon>Clostridia</taxon>
        <taxon>Eubacteriales</taxon>
        <taxon>Oscillospiraceae</taxon>
        <taxon>Anaerotruncus</taxon>
        <taxon>environmental samples</taxon>
    </lineage>
</organism>
<feature type="binding site" evidence="8">
    <location>
        <position position="67"/>
    </location>
    <ligand>
        <name>phosphate</name>
        <dbReference type="ChEBI" id="CHEBI:43474"/>
    </ligand>
</feature>
<dbReference type="InterPro" id="IPR011270">
    <property type="entry name" value="Pur_Nuc_Pase_Ino/Guo-sp"/>
</dbReference>
<dbReference type="PANTHER" id="PTHR11904:SF9">
    <property type="entry name" value="PURINE NUCLEOSIDE PHOSPHORYLASE-RELATED"/>
    <property type="match status" value="1"/>
</dbReference>
<comment type="function">
    <text evidence="1">The purine nucleoside phosphorylases catalyze the phosphorolytic breakdown of the N-glycosidic bond in the beta-(deoxy)ribonucleoside molecules, with the formation of the corresponding free purine bases and pentose-1-phosphate. Cleaves guanosine, inosine, 2'-deoxyguanosine and 2'-deoxyinosine.</text>
</comment>
<evidence type="ECO:0000256" key="2">
    <source>
        <dbReference type="ARBA" id="ARBA00005058"/>
    </source>
</evidence>
<protein>
    <recommendedName>
        <fullName evidence="7">Purine nucleoside phosphorylase</fullName>
        <ecNumber evidence="7">2.4.2.1</ecNumber>
    </recommendedName>
    <alternativeName>
        <fullName evidence="7">Inosine-guanosine phosphorylase</fullName>
    </alternativeName>
</protein>
<gene>
    <name evidence="10" type="primary">punA</name>
    <name evidence="10" type="ORF">AULFYP135_01493</name>
</gene>
<evidence type="ECO:0000256" key="4">
    <source>
        <dbReference type="ARBA" id="ARBA00022676"/>
    </source>
</evidence>
<comment type="catalytic activity">
    <reaction evidence="6">
        <text>a purine 2'-deoxy-D-ribonucleoside + phosphate = a purine nucleobase + 2-deoxy-alpha-D-ribose 1-phosphate</text>
        <dbReference type="Rhea" id="RHEA:36431"/>
        <dbReference type="ChEBI" id="CHEBI:26386"/>
        <dbReference type="ChEBI" id="CHEBI:43474"/>
        <dbReference type="ChEBI" id="CHEBI:57259"/>
        <dbReference type="ChEBI" id="CHEBI:142361"/>
        <dbReference type="EC" id="2.4.2.1"/>
    </reaction>
</comment>
<dbReference type="PANTHER" id="PTHR11904">
    <property type="entry name" value="METHYLTHIOADENOSINE/PURINE NUCLEOSIDE PHOSPHORYLASE"/>
    <property type="match status" value="1"/>
</dbReference>
<dbReference type="GO" id="GO:0004731">
    <property type="term" value="F:purine-nucleoside phosphorylase activity"/>
    <property type="evidence" value="ECO:0007669"/>
    <property type="project" value="UniProtKB-EC"/>
</dbReference>
<dbReference type="GO" id="GO:0005737">
    <property type="term" value="C:cytoplasm"/>
    <property type="evidence" value="ECO:0007669"/>
    <property type="project" value="TreeGrafter"/>
</dbReference>
<reference evidence="10" key="1">
    <citation type="submission" date="2019-11" db="EMBL/GenBank/DDBJ databases">
        <authorList>
            <person name="Feng L."/>
        </authorList>
    </citation>
    <scope>NUCLEOTIDE SEQUENCE</scope>
    <source>
        <strain evidence="10">AundefinedLFYP135</strain>
    </source>
</reference>
<accession>A0A6N2TLC9</accession>
<proteinExistence type="inferred from homology"/>
<dbReference type="EMBL" id="CACRSL010000003">
    <property type="protein sequence ID" value="VYT06405.1"/>
    <property type="molecule type" value="Genomic_DNA"/>
</dbReference>
<dbReference type="AlphaFoldDB" id="A0A6N2TLC9"/>
<evidence type="ECO:0000256" key="6">
    <source>
        <dbReference type="ARBA" id="ARBA00048556"/>
    </source>
</evidence>
<dbReference type="InterPro" id="IPR000845">
    <property type="entry name" value="Nucleoside_phosphorylase_d"/>
</dbReference>